<evidence type="ECO:0000256" key="6">
    <source>
        <dbReference type="ARBA" id="ARBA00022980"/>
    </source>
</evidence>
<dbReference type="Proteomes" id="UP000036356">
    <property type="component" value="Unassembled WGS sequence"/>
</dbReference>
<proteinExistence type="inferred from homology"/>
<dbReference type="PANTHER" id="PTHR12903">
    <property type="entry name" value="MITOCHONDRIAL RIBOSOMAL PROTEIN L24"/>
    <property type="match status" value="1"/>
</dbReference>
<keyword evidence="7 10" id="KW-0687">Ribonucleoprotein</keyword>
<dbReference type="GO" id="GO:0006412">
    <property type="term" value="P:translation"/>
    <property type="evidence" value="ECO:0007669"/>
    <property type="project" value="UniProtKB-UniRule"/>
</dbReference>
<keyword evidence="5 10" id="KW-0694">RNA-binding</keyword>
<dbReference type="SMART" id="SM00739">
    <property type="entry name" value="KOW"/>
    <property type="match status" value="1"/>
</dbReference>
<protein>
    <recommendedName>
        <fullName evidence="8 10">Large ribosomal subunit protein uL24</fullName>
    </recommendedName>
</protein>
<dbReference type="Pfam" id="PF00467">
    <property type="entry name" value="KOW"/>
    <property type="match status" value="1"/>
</dbReference>
<evidence type="ECO:0000259" key="12">
    <source>
        <dbReference type="SMART" id="SM00739"/>
    </source>
</evidence>
<dbReference type="PROSITE" id="PS01108">
    <property type="entry name" value="RIBOSOMAL_L24"/>
    <property type="match status" value="1"/>
</dbReference>
<dbReference type="Gene3D" id="2.30.30.30">
    <property type="match status" value="1"/>
</dbReference>
<dbReference type="STRING" id="476652.DEAC_c07180"/>
<dbReference type="InterPro" id="IPR005825">
    <property type="entry name" value="Ribosomal_uL24_CS"/>
</dbReference>
<dbReference type="GO" id="GO:0005840">
    <property type="term" value="C:ribosome"/>
    <property type="evidence" value="ECO:0007669"/>
    <property type="project" value="UniProtKB-KW"/>
</dbReference>
<dbReference type="InterPro" id="IPR003256">
    <property type="entry name" value="Ribosomal_uL24"/>
</dbReference>
<evidence type="ECO:0000256" key="11">
    <source>
        <dbReference type="RuleBase" id="RU003477"/>
    </source>
</evidence>
<dbReference type="FunFam" id="2.30.30.30:FF:000004">
    <property type="entry name" value="50S ribosomal protein L24"/>
    <property type="match status" value="1"/>
</dbReference>
<comment type="function">
    <text evidence="1 10">One of two assembly initiator proteins, it binds directly to the 5'-end of the 23S rRNA, where it nucleates assembly of the 50S subunit.</text>
</comment>
<evidence type="ECO:0000256" key="4">
    <source>
        <dbReference type="ARBA" id="ARBA00022730"/>
    </source>
</evidence>
<dbReference type="GO" id="GO:0019843">
    <property type="term" value="F:rRNA binding"/>
    <property type="evidence" value="ECO:0007669"/>
    <property type="project" value="UniProtKB-UniRule"/>
</dbReference>
<dbReference type="HAMAP" id="MF_01326_B">
    <property type="entry name" value="Ribosomal_uL24_B"/>
    <property type="match status" value="1"/>
</dbReference>
<comment type="similarity">
    <text evidence="2 10 11">Belongs to the universal ribosomal protein uL24 family.</text>
</comment>
<evidence type="ECO:0000313" key="14">
    <source>
        <dbReference type="Proteomes" id="UP000036356"/>
    </source>
</evidence>
<dbReference type="InterPro" id="IPR014722">
    <property type="entry name" value="Rib_uL2_dom2"/>
</dbReference>
<dbReference type="InterPro" id="IPR008991">
    <property type="entry name" value="Translation_prot_SH3-like_sf"/>
</dbReference>
<dbReference type="InterPro" id="IPR041988">
    <property type="entry name" value="Ribosomal_uL24_KOW"/>
</dbReference>
<comment type="caution">
    <text evidence="13">The sequence shown here is derived from an EMBL/GenBank/DDBJ whole genome shotgun (WGS) entry which is preliminary data.</text>
</comment>
<sequence length="117" mass="12899">MTATKHKVQPNKLHVKKGDYVMVISGKDAGKKGKVIEVFPKKGRVVVEKTNIVKRHTKPSQAMPQGGIISKEAPMASSNVMLYCQECNSVTRVSFKLTDNGKVRVCKHCGVNLPDKH</sequence>
<dbReference type="GO" id="GO:1990904">
    <property type="term" value="C:ribonucleoprotein complex"/>
    <property type="evidence" value="ECO:0007669"/>
    <property type="project" value="UniProtKB-KW"/>
</dbReference>
<dbReference type="SUPFAM" id="SSF50104">
    <property type="entry name" value="Translation proteins SH3-like domain"/>
    <property type="match status" value="1"/>
</dbReference>
<evidence type="ECO:0000256" key="1">
    <source>
        <dbReference type="ARBA" id="ARBA00004072"/>
    </source>
</evidence>
<feature type="domain" description="KOW" evidence="12">
    <location>
        <begin position="14"/>
        <end position="41"/>
    </location>
</feature>
<evidence type="ECO:0000256" key="9">
    <source>
        <dbReference type="ARBA" id="ARBA00058688"/>
    </source>
</evidence>
<gene>
    <name evidence="10 13" type="primary">rplX</name>
    <name evidence="13" type="ORF">DEAC_c07180</name>
</gene>
<comment type="subunit">
    <text evidence="3 10">Part of the 50S ribosomal subunit.</text>
</comment>
<evidence type="ECO:0000256" key="10">
    <source>
        <dbReference type="HAMAP-Rule" id="MF_01326"/>
    </source>
</evidence>
<evidence type="ECO:0000256" key="3">
    <source>
        <dbReference type="ARBA" id="ARBA00011838"/>
    </source>
</evidence>
<dbReference type="CDD" id="cd06089">
    <property type="entry name" value="KOW_RPL26"/>
    <property type="match status" value="1"/>
</dbReference>
<organism evidence="13 14">
    <name type="scientific">Desulfosporosinus acididurans</name>
    <dbReference type="NCBI Taxonomy" id="476652"/>
    <lineage>
        <taxon>Bacteria</taxon>
        <taxon>Bacillati</taxon>
        <taxon>Bacillota</taxon>
        <taxon>Clostridia</taxon>
        <taxon>Eubacteriales</taxon>
        <taxon>Desulfitobacteriaceae</taxon>
        <taxon>Desulfosporosinus</taxon>
    </lineage>
</organism>
<evidence type="ECO:0000256" key="8">
    <source>
        <dbReference type="ARBA" id="ARBA00035206"/>
    </source>
</evidence>
<comment type="function">
    <text evidence="9 10">One of the proteins that surrounds the polypeptide exit tunnel on the outside of the subunit.</text>
</comment>
<dbReference type="Pfam" id="PF17136">
    <property type="entry name" value="ribosomal_L24"/>
    <property type="match status" value="1"/>
</dbReference>
<evidence type="ECO:0000256" key="7">
    <source>
        <dbReference type="ARBA" id="ARBA00023274"/>
    </source>
</evidence>
<dbReference type="AlphaFoldDB" id="A0A0J1FVR4"/>
<dbReference type="NCBIfam" id="TIGR01079">
    <property type="entry name" value="rplX_bact"/>
    <property type="match status" value="1"/>
</dbReference>
<dbReference type="InterPro" id="IPR005824">
    <property type="entry name" value="KOW"/>
</dbReference>
<dbReference type="GO" id="GO:0003735">
    <property type="term" value="F:structural constituent of ribosome"/>
    <property type="evidence" value="ECO:0007669"/>
    <property type="project" value="InterPro"/>
</dbReference>
<reference evidence="13 14" key="1">
    <citation type="submission" date="2015-06" db="EMBL/GenBank/DDBJ databases">
        <title>Draft genome of the moderately acidophilic sulfate reducer Candidatus Desulfosporosinus acididurans strain M1.</title>
        <authorList>
            <person name="Poehlein A."/>
            <person name="Petzsch P."/>
            <person name="Johnson B.D."/>
            <person name="Schloemann M."/>
            <person name="Daniel R."/>
            <person name="Muehling M."/>
        </authorList>
    </citation>
    <scope>NUCLEOTIDE SEQUENCE [LARGE SCALE GENOMIC DNA]</scope>
    <source>
        <strain evidence="13 14">M1</strain>
    </source>
</reference>
<evidence type="ECO:0000256" key="5">
    <source>
        <dbReference type="ARBA" id="ARBA00022884"/>
    </source>
</evidence>
<dbReference type="PATRIC" id="fig|476652.3.peg.734"/>
<dbReference type="EMBL" id="LDZY01000002">
    <property type="protein sequence ID" value="KLU67505.1"/>
    <property type="molecule type" value="Genomic_DNA"/>
</dbReference>
<keyword evidence="6 10" id="KW-0689">Ribosomal protein</keyword>
<evidence type="ECO:0000313" key="13">
    <source>
        <dbReference type="EMBL" id="KLU67505.1"/>
    </source>
</evidence>
<dbReference type="InterPro" id="IPR057264">
    <property type="entry name" value="Ribosomal_uL24_C"/>
</dbReference>
<accession>A0A0J1FVR4</accession>
<name>A0A0J1FVR4_9FIRM</name>
<keyword evidence="4 10" id="KW-0699">rRNA-binding</keyword>
<keyword evidence="14" id="KW-1185">Reference proteome</keyword>
<evidence type="ECO:0000256" key="2">
    <source>
        <dbReference type="ARBA" id="ARBA00010618"/>
    </source>
</evidence>